<name>A0A6M3LPX1_9ZZZZ</name>
<accession>A0A6M3LPX1</accession>
<dbReference type="AlphaFoldDB" id="A0A6M3LPX1"/>
<feature type="domain" description="DUF4326" evidence="1">
    <location>
        <begin position="13"/>
        <end position="87"/>
    </location>
</feature>
<sequence length="92" mass="10657">MCNGTEVINIYKSKDKNYIYIGRGSPFGNPFVIGKDGTREEVIEKYRSYFKGRLEDSMFRNMVMRLKGKRLGCFCKPQECHGDVIKEYLDGS</sequence>
<proteinExistence type="predicted"/>
<reference evidence="2" key="1">
    <citation type="submission" date="2020-03" db="EMBL/GenBank/DDBJ databases">
        <title>The deep terrestrial virosphere.</title>
        <authorList>
            <person name="Holmfeldt K."/>
            <person name="Nilsson E."/>
            <person name="Simone D."/>
            <person name="Lopez-Fernandez M."/>
            <person name="Wu X."/>
            <person name="de Brujin I."/>
            <person name="Lundin D."/>
            <person name="Andersson A."/>
            <person name="Bertilsson S."/>
            <person name="Dopson M."/>
        </authorList>
    </citation>
    <scope>NUCLEOTIDE SEQUENCE</scope>
    <source>
        <strain evidence="2">MM415B03771</strain>
    </source>
</reference>
<dbReference type="EMBL" id="MT143257">
    <property type="protein sequence ID" value="QJA94735.1"/>
    <property type="molecule type" value="Genomic_DNA"/>
</dbReference>
<organism evidence="2">
    <name type="scientific">viral metagenome</name>
    <dbReference type="NCBI Taxonomy" id="1070528"/>
    <lineage>
        <taxon>unclassified sequences</taxon>
        <taxon>metagenomes</taxon>
        <taxon>organismal metagenomes</taxon>
    </lineage>
</organism>
<evidence type="ECO:0000259" key="1">
    <source>
        <dbReference type="Pfam" id="PF14216"/>
    </source>
</evidence>
<protein>
    <recommendedName>
        <fullName evidence="1">DUF4326 domain-containing protein</fullName>
    </recommendedName>
</protein>
<evidence type="ECO:0000313" key="2">
    <source>
        <dbReference type="EMBL" id="QJA94735.1"/>
    </source>
</evidence>
<dbReference type="InterPro" id="IPR025475">
    <property type="entry name" value="DUF4326"/>
</dbReference>
<dbReference type="Pfam" id="PF14216">
    <property type="entry name" value="DUF4326"/>
    <property type="match status" value="1"/>
</dbReference>
<gene>
    <name evidence="2" type="ORF">MM415B03771_0004</name>
</gene>